<feature type="transmembrane region" description="Helical" evidence="5">
    <location>
        <begin position="209"/>
        <end position="230"/>
    </location>
</feature>
<dbReference type="Proteomes" id="UP001295444">
    <property type="component" value="Chromosome 01"/>
</dbReference>
<feature type="transmembrane region" description="Helical" evidence="5">
    <location>
        <begin position="242"/>
        <end position="262"/>
    </location>
</feature>
<dbReference type="GO" id="GO:0016020">
    <property type="term" value="C:membrane"/>
    <property type="evidence" value="ECO:0007669"/>
    <property type="project" value="UniProtKB-SubCell"/>
</dbReference>
<comment type="subcellular location">
    <subcellularLocation>
        <location evidence="1">Membrane</location>
        <topology evidence="1">Multi-pass membrane protein</topology>
    </subcellularLocation>
</comment>
<proteinExistence type="predicted"/>
<keyword evidence="7" id="KW-1185">Reference proteome</keyword>
<dbReference type="AlphaFoldDB" id="A0AAD1QZ43"/>
<reference evidence="6" key="1">
    <citation type="submission" date="2022-03" db="EMBL/GenBank/DDBJ databases">
        <authorList>
            <person name="Alioto T."/>
            <person name="Alioto T."/>
            <person name="Gomez Garrido J."/>
        </authorList>
    </citation>
    <scope>NUCLEOTIDE SEQUENCE</scope>
</reference>
<dbReference type="InterPro" id="IPR005178">
    <property type="entry name" value="Ostalpha/TMEM184C"/>
</dbReference>
<name>A0AAD1QZ43_PELCU</name>
<organism evidence="6 7">
    <name type="scientific">Pelobates cultripes</name>
    <name type="common">Western spadefoot toad</name>
    <dbReference type="NCBI Taxonomy" id="61616"/>
    <lineage>
        <taxon>Eukaryota</taxon>
        <taxon>Metazoa</taxon>
        <taxon>Chordata</taxon>
        <taxon>Craniata</taxon>
        <taxon>Vertebrata</taxon>
        <taxon>Euteleostomi</taxon>
        <taxon>Amphibia</taxon>
        <taxon>Batrachia</taxon>
        <taxon>Anura</taxon>
        <taxon>Pelobatoidea</taxon>
        <taxon>Pelobatidae</taxon>
        <taxon>Pelobates</taxon>
    </lineage>
</organism>
<keyword evidence="3 5" id="KW-1133">Transmembrane helix</keyword>
<dbReference type="SMART" id="SM01417">
    <property type="entry name" value="Solute_trans_a"/>
    <property type="match status" value="1"/>
</dbReference>
<feature type="transmembrane region" description="Helical" evidence="5">
    <location>
        <begin position="164"/>
        <end position="189"/>
    </location>
</feature>
<evidence type="ECO:0000313" key="7">
    <source>
        <dbReference type="Proteomes" id="UP001295444"/>
    </source>
</evidence>
<evidence type="ECO:0000256" key="5">
    <source>
        <dbReference type="SAM" id="Phobius"/>
    </source>
</evidence>
<feature type="transmembrane region" description="Helical" evidence="5">
    <location>
        <begin position="34"/>
        <end position="53"/>
    </location>
</feature>
<sequence>MNDTQNGTTQINPICRNRQAPYSYEIIQNLDTTGALLFSIITLMTIFAFLVFLEEAYYMYKKIPGSKKSIMIWINAGAPKCKVLGPRACVGMWIPRSTMFTDFTASVFLAVFIHKFQQMLVSECGGRREFLKMFSEKKLELSTGPCCCCCVCLPRKDINSRTLFILKLGTFQFAFLRPVLMFLSVVLWTNGTFILGSSSIDGATMYINIILAIITITALWAVGIMFNLVRPSLADRNIIPKFAVYQFIVILSQLQTSIINILGTMGVISCVPPLPGPSRASYMNQQLLIMEMFLTTLLCRMLYRRKYDTLTNQEENDNLQNNTVDLNSKALEEKLHYEDKIQYA</sequence>
<evidence type="ECO:0000313" key="6">
    <source>
        <dbReference type="EMBL" id="CAH2220575.1"/>
    </source>
</evidence>
<evidence type="ECO:0000256" key="3">
    <source>
        <dbReference type="ARBA" id="ARBA00022989"/>
    </source>
</evidence>
<feature type="transmembrane region" description="Helical" evidence="5">
    <location>
        <begin position="282"/>
        <end position="303"/>
    </location>
</feature>
<keyword evidence="2 5" id="KW-0812">Transmembrane</keyword>
<evidence type="ECO:0000256" key="2">
    <source>
        <dbReference type="ARBA" id="ARBA00022692"/>
    </source>
</evidence>
<dbReference type="EMBL" id="OW240912">
    <property type="protein sequence ID" value="CAH2220575.1"/>
    <property type="molecule type" value="Genomic_DNA"/>
</dbReference>
<dbReference type="PANTHER" id="PTHR23423">
    <property type="entry name" value="ORGANIC SOLUTE TRANSPORTER-RELATED"/>
    <property type="match status" value="1"/>
</dbReference>
<evidence type="ECO:0000256" key="4">
    <source>
        <dbReference type="ARBA" id="ARBA00023136"/>
    </source>
</evidence>
<evidence type="ECO:0000256" key="1">
    <source>
        <dbReference type="ARBA" id="ARBA00004141"/>
    </source>
</evidence>
<keyword evidence="4 5" id="KW-0472">Membrane</keyword>
<dbReference type="Pfam" id="PF03619">
    <property type="entry name" value="Solute_trans_a"/>
    <property type="match status" value="1"/>
</dbReference>
<accession>A0AAD1QZ43</accession>
<gene>
    <name evidence="6" type="ORF">PECUL_23A002819</name>
</gene>
<protein>
    <submittedName>
        <fullName evidence="6">Organic solute transporter subunit alpha-like</fullName>
    </submittedName>
</protein>